<evidence type="ECO:0000259" key="16">
    <source>
        <dbReference type="PROSITE" id="PS51915"/>
    </source>
</evidence>
<keyword evidence="7 12" id="KW-0863">Zinc-finger</keyword>
<evidence type="ECO:0000256" key="8">
    <source>
        <dbReference type="ARBA" id="ARBA00022833"/>
    </source>
</evidence>
<dbReference type="InterPro" id="IPR050331">
    <property type="entry name" value="Zinc_finger"/>
</dbReference>
<keyword evidence="5 13" id="KW-0479">Metal-binding</keyword>
<keyword evidence="9" id="KW-0238">DNA-binding</keyword>
<evidence type="ECO:0000256" key="14">
    <source>
        <dbReference type="SAM" id="MobiDB-lite"/>
    </source>
</evidence>
<dbReference type="GeneID" id="108072836"/>
<keyword evidence="17" id="KW-1185">Reference proteome</keyword>
<dbReference type="FunFam" id="3.30.160.60:FF:000690">
    <property type="entry name" value="Zinc finger protein 354C"/>
    <property type="match status" value="1"/>
</dbReference>
<feature type="domain" description="C2H2-type" evidence="15">
    <location>
        <begin position="213"/>
        <end position="240"/>
    </location>
</feature>
<keyword evidence="10" id="KW-0804">Transcription</keyword>
<evidence type="ECO:0000256" key="7">
    <source>
        <dbReference type="ARBA" id="ARBA00022771"/>
    </source>
</evidence>
<dbReference type="GO" id="GO:0000122">
    <property type="term" value="P:negative regulation of transcription by RNA polymerase II"/>
    <property type="evidence" value="ECO:0007669"/>
    <property type="project" value="UniProtKB-ARBA"/>
</dbReference>
<keyword evidence="4" id="KW-0158">Chromosome</keyword>
<feature type="domain" description="C2H2-type" evidence="15">
    <location>
        <begin position="269"/>
        <end position="296"/>
    </location>
</feature>
<dbReference type="SMART" id="SM00868">
    <property type="entry name" value="zf-AD"/>
    <property type="match status" value="1"/>
</dbReference>
<feature type="domain" description="C2H2-type" evidence="15">
    <location>
        <begin position="185"/>
        <end position="212"/>
    </location>
</feature>
<comment type="subcellular location">
    <subcellularLocation>
        <location evidence="2">Chromosome</location>
    </subcellularLocation>
    <subcellularLocation>
        <location evidence="1">Nucleus</location>
    </subcellularLocation>
</comment>
<feature type="domain" description="C2H2-type" evidence="15">
    <location>
        <begin position="241"/>
        <end position="268"/>
    </location>
</feature>
<feature type="compositionally biased region" description="Basic and acidic residues" evidence="14">
    <location>
        <begin position="146"/>
        <end position="157"/>
    </location>
</feature>
<evidence type="ECO:0000256" key="2">
    <source>
        <dbReference type="ARBA" id="ARBA00004286"/>
    </source>
</evidence>
<accession>A0A6P4HU58</accession>
<evidence type="ECO:0000256" key="12">
    <source>
        <dbReference type="PROSITE-ProRule" id="PRU00042"/>
    </source>
</evidence>
<dbReference type="GO" id="GO:0000785">
    <property type="term" value="C:chromatin"/>
    <property type="evidence" value="ECO:0007669"/>
    <property type="project" value="UniProtKB-ARBA"/>
</dbReference>
<name>A0A6P4HU58_DROKI</name>
<evidence type="ECO:0000259" key="15">
    <source>
        <dbReference type="PROSITE" id="PS50157"/>
    </source>
</evidence>
<dbReference type="FunFam" id="3.30.160.60:FF:002343">
    <property type="entry name" value="Zinc finger protein 33A"/>
    <property type="match status" value="1"/>
</dbReference>
<dbReference type="FunFam" id="3.30.160.60:FF:000202">
    <property type="entry name" value="Zinc finger protein 574"/>
    <property type="match status" value="1"/>
</dbReference>
<evidence type="ECO:0000313" key="17">
    <source>
        <dbReference type="Proteomes" id="UP001652661"/>
    </source>
</evidence>
<dbReference type="InterPro" id="IPR012934">
    <property type="entry name" value="Znf_AD"/>
</dbReference>
<feature type="region of interest" description="Disordered" evidence="14">
    <location>
        <begin position="146"/>
        <end position="176"/>
    </location>
</feature>
<gene>
    <name evidence="18" type="primary">LOC108072836</name>
</gene>
<dbReference type="GO" id="GO:0032502">
    <property type="term" value="P:developmental process"/>
    <property type="evidence" value="ECO:0007669"/>
    <property type="project" value="UniProtKB-ARBA"/>
</dbReference>
<feature type="domain" description="ZAD" evidence="16">
    <location>
        <begin position="37"/>
        <end position="113"/>
    </location>
</feature>
<evidence type="ECO:0000313" key="18">
    <source>
        <dbReference type="RefSeq" id="XP_017019617.1"/>
    </source>
</evidence>
<evidence type="ECO:0000256" key="3">
    <source>
        <dbReference type="ARBA" id="ARBA00006991"/>
    </source>
</evidence>
<reference evidence="18" key="2">
    <citation type="submission" date="2025-08" db="UniProtKB">
        <authorList>
            <consortium name="RefSeq"/>
        </authorList>
    </citation>
    <scope>IDENTIFICATION</scope>
    <source>
        <strain evidence="18">14028-0561.14</strain>
        <tissue evidence="18">Whole fly</tissue>
    </source>
</reference>
<dbReference type="RefSeq" id="XP_017019617.1">
    <property type="nucleotide sequence ID" value="XM_017164128.3"/>
</dbReference>
<dbReference type="Pfam" id="PF07776">
    <property type="entry name" value="zf-AD"/>
    <property type="match status" value="1"/>
</dbReference>
<dbReference type="SMART" id="SM00355">
    <property type="entry name" value="ZnF_C2H2"/>
    <property type="match status" value="5"/>
</dbReference>
<dbReference type="GO" id="GO:0008270">
    <property type="term" value="F:zinc ion binding"/>
    <property type="evidence" value="ECO:0007669"/>
    <property type="project" value="UniProtKB-UniRule"/>
</dbReference>
<evidence type="ECO:0000256" key="1">
    <source>
        <dbReference type="ARBA" id="ARBA00004123"/>
    </source>
</evidence>
<protein>
    <submittedName>
        <fullName evidence="18">Zinc finger protein Paris-like</fullName>
    </submittedName>
</protein>
<dbReference type="FunFam" id="3.30.160.60:FF:000188">
    <property type="entry name" value="Zinc finger protein 787"/>
    <property type="match status" value="1"/>
</dbReference>
<dbReference type="PROSITE" id="PS00028">
    <property type="entry name" value="ZINC_FINGER_C2H2_1"/>
    <property type="match status" value="5"/>
</dbReference>
<keyword evidence="6" id="KW-0677">Repeat</keyword>
<dbReference type="Proteomes" id="UP001652661">
    <property type="component" value="Chromosome 2L"/>
</dbReference>
<dbReference type="GO" id="GO:0043565">
    <property type="term" value="F:sequence-specific DNA binding"/>
    <property type="evidence" value="ECO:0007669"/>
    <property type="project" value="UniProtKB-ARBA"/>
</dbReference>
<feature type="binding site" evidence="13">
    <location>
        <position position="39"/>
    </location>
    <ligand>
        <name>Zn(2+)</name>
        <dbReference type="ChEBI" id="CHEBI:29105"/>
    </ligand>
</feature>
<keyword evidence="8 13" id="KW-0862">Zinc</keyword>
<dbReference type="PANTHER" id="PTHR16515:SF66">
    <property type="entry name" value="C2H2-TYPE DOMAIN-CONTAINING PROTEIN"/>
    <property type="match status" value="1"/>
</dbReference>
<feature type="domain" description="C2H2-type" evidence="15">
    <location>
        <begin position="297"/>
        <end position="324"/>
    </location>
</feature>
<dbReference type="FunFam" id="3.30.160.60:FF:001465">
    <property type="entry name" value="Zinc finger protein 560"/>
    <property type="match status" value="1"/>
</dbReference>
<dbReference type="OrthoDB" id="8895262at2759"/>
<evidence type="ECO:0000256" key="4">
    <source>
        <dbReference type="ARBA" id="ARBA00022454"/>
    </source>
</evidence>
<sequence length="326" mass="37566">MSAATRSFPNGNHIMASPALEHNRLGIPSNTETNNTAICRVCLAKERVMVNIFEAPPGSSTLIADMISQCTGIYISQRQAYPKTICRPCMLDAQNAYEFKQTFERSQQYFSQIKEQVEILPENDEGTDQEAMKEGFEICFLEEEEPKPHEVKNEPENPAHISDISEANSAERDDNATFSAAERPFKCSQCQKTFIRKHQLATHIRIHTGERPFQCEHCPKSFTQKHILKLHLHTHTGERPFKCSHCPKSFAQKSTQQAHIRIHTGERPYECSQCPRSFFQQAHLQKHLRKHTGERTYQCSRCPQAFADRSNFQRHCRIHTKEPKTR</sequence>
<feature type="binding site" evidence="13">
    <location>
        <position position="89"/>
    </location>
    <ligand>
        <name>Zn(2+)</name>
        <dbReference type="ChEBI" id="CHEBI:29105"/>
    </ligand>
</feature>
<evidence type="ECO:0000256" key="10">
    <source>
        <dbReference type="ARBA" id="ARBA00023163"/>
    </source>
</evidence>
<feature type="binding site" evidence="13">
    <location>
        <position position="86"/>
    </location>
    <ligand>
        <name>Zn(2+)</name>
        <dbReference type="ChEBI" id="CHEBI:29105"/>
    </ligand>
</feature>
<dbReference type="SUPFAM" id="SSF57667">
    <property type="entry name" value="beta-beta-alpha zinc fingers"/>
    <property type="match status" value="3"/>
</dbReference>
<dbReference type="PANTHER" id="PTHR16515">
    <property type="entry name" value="PR DOMAIN ZINC FINGER PROTEIN"/>
    <property type="match status" value="1"/>
</dbReference>
<dbReference type="Gene3D" id="3.40.1800.20">
    <property type="match status" value="1"/>
</dbReference>
<dbReference type="InterPro" id="IPR013087">
    <property type="entry name" value="Znf_C2H2_type"/>
</dbReference>
<evidence type="ECO:0000256" key="6">
    <source>
        <dbReference type="ARBA" id="ARBA00022737"/>
    </source>
</evidence>
<reference evidence="17" key="1">
    <citation type="submission" date="2025-05" db="UniProtKB">
        <authorList>
            <consortium name="RefSeq"/>
        </authorList>
    </citation>
    <scope>NUCLEOTIDE SEQUENCE [LARGE SCALE GENOMIC DNA]</scope>
    <source>
        <strain evidence="17">14028-0561.14</strain>
    </source>
</reference>
<evidence type="ECO:0000256" key="13">
    <source>
        <dbReference type="PROSITE-ProRule" id="PRU01263"/>
    </source>
</evidence>
<comment type="similarity">
    <text evidence="3">Belongs to the krueppel C2H2-type zinc-finger protein family.</text>
</comment>
<dbReference type="Gene3D" id="3.30.160.60">
    <property type="entry name" value="Classic Zinc Finger"/>
    <property type="match status" value="5"/>
</dbReference>
<dbReference type="GO" id="GO:0005634">
    <property type="term" value="C:nucleus"/>
    <property type="evidence" value="ECO:0007669"/>
    <property type="project" value="UniProtKB-SubCell"/>
</dbReference>
<dbReference type="GO" id="GO:0003682">
    <property type="term" value="F:chromatin binding"/>
    <property type="evidence" value="ECO:0007669"/>
    <property type="project" value="UniProtKB-ARBA"/>
</dbReference>
<keyword evidence="11" id="KW-0539">Nucleus</keyword>
<evidence type="ECO:0000256" key="9">
    <source>
        <dbReference type="ARBA" id="ARBA00023125"/>
    </source>
</evidence>
<feature type="binding site" evidence="13">
    <location>
        <position position="42"/>
    </location>
    <ligand>
        <name>Zn(2+)</name>
        <dbReference type="ChEBI" id="CHEBI:29105"/>
    </ligand>
</feature>
<dbReference type="PROSITE" id="PS51915">
    <property type="entry name" value="ZAD"/>
    <property type="match status" value="1"/>
</dbReference>
<dbReference type="AlphaFoldDB" id="A0A6P4HU58"/>
<dbReference type="SUPFAM" id="SSF57716">
    <property type="entry name" value="Glucocorticoid receptor-like (DNA-binding domain)"/>
    <property type="match status" value="1"/>
</dbReference>
<dbReference type="PROSITE" id="PS50157">
    <property type="entry name" value="ZINC_FINGER_C2H2_2"/>
    <property type="match status" value="5"/>
</dbReference>
<evidence type="ECO:0000256" key="11">
    <source>
        <dbReference type="ARBA" id="ARBA00023242"/>
    </source>
</evidence>
<organism evidence="17 18">
    <name type="scientific">Drosophila kikkawai</name>
    <name type="common">Fruit fly</name>
    <dbReference type="NCBI Taxonomy" id="30033"/>
    <lineage>
        <taxon>Eukaryota</taxon>
        <taxon>Metazoa</taxon>
        <taxon>Ecdysozoa</taxon>
        <taxon>Arthropoda</taxon>
        <taxon>Hexapoda</taxon>
        <taxon>Insecta</taxon>
        <taxon>Pterygota</taxon>
        <taxon>Neoptera</taxon>
        <taxon>Endopterygota</taxon>
        <taxon>Diptera</taxon>
        <taxon>Brachycera</taxon>
        <taxon>Muscomorpha</taxon>
        <taxon>Ephydroidea</taxon>
        <taxon>Drosophilidae</taxon>
        <taxon>Drosophila</taxon>
        <taxon>Sophophora</taxon>
    </lineage>
</organism>
<dbReference type="GO" id="GO:0040029">
    <property type="term" value="P:epigenetic regulation of gene expression"/>
    <property type="evidence" value="ECO:0007669"/>
    <property type="project" value="UniProtKB-ARBA"/>
</dbReference>
<evidence type="ECO:0000256" key="5">
    <source>
        <dbReference type="ARBA" id="ARBA00022723"/>
    </source>
</evidence>
<dbReference type="Pfam" id="PF00096">
    <property type="entry name" value="zf-C2H2"/>
    <property type="match status" value="4"/>
</dbReference>
<dbReference type="InterPro" id="IPR036236">
    <property type="entry name" value="Znf_C2H2_sf"/>
</dbReference>
<proteinExistence type="inferred from homology"/>